<name>A0AAD7WJC6_9TELE</name>
<evidence type="ECO:0000313" key="2">
    <source>
        <dbReference type="EMBL" id="KAJ8398953.1"/>
    </source>
</evidence>
<feature type="compositionally biased region" description="Polar residues" evidence="1">
    <location>
        <begin position="1"/>
        <end position="24"/>
    </location>
</feature>
<reference evidence="2" key="1">
    <citation type="journal article" date="2023" name="Science">
        <title>Genome structures resolve the early diversification of teleost fishes.</title>
        <authorList>
            <person name="Parey E."/>
            <person name="Louis A."/>
            <person name="Montfort J."/>
            <person name="Bouchez O."/>
            <person name="Roques C."/>
            <person name="Iampietro C."/>
            <person name="Lluch J."/>
            <person name="Castinel A."/>
            <person name="Donnadieu C."/>
            <person name="Desvignes T."/>
            <person name="Floi Bucao C."/>
            <person name="Jouanno E."/>
            <person name="Wen M."/>
            <person name="Mejri S."/>
            <person name="Dirks R."/>
            <person name="Jansen H."/>
            <person name="Henkel C."/>
            <person name="Chen W.J."/>
            <person name="Zahm M."/>
            <person name="Cabau C."/>
            <person name="Klopp C."/>
            <person name="Thompson A.W."/>
            <person name="Robinson-Rechavi M."/>
            <person name="Braasch I."/>
            <person name="Lecointre G."/>
            <person name="Bobe J."/>
            <person name="Postlethwait J.H."/>
            <person name="Berthelot C."/>
            <person name="Roest Crollius H."/>
            <person name="Guiguen Y."/>
        </authorList>
    </citation>
    <scope>NUCLEOTIDE SEQUENCE</scope>
    <source>
        <strain evidence="2">NC1722</strain>
    </source>
</reference>
<comment type="caution">
    <text evidence="2">The sequence shown here is derived from an EMBL/GenBank/DDBJ whole genome shotgun (WGS) entry which is preliminary data.</text>
</comment>
<dbReference type="AlphaFoldDB" id="A0AAD7WJC6"/>
<evidence type="ECO:0000256" key="1">
    <source>
        <dbReference type="SAM" id="MobiDB-lite"/>
    </source>
</evidence>
<protein>
    <submittedName>
        <fullName evidence="2">Uncharacterized protein</fullName>
    </submittedName>
</protein>
<proteinExistence type="predicted"/>
<gene>
    <name evidence="2" type="ORF">AAFF_G00416200</name>
</gene>
<evidence type="ECO:0000313" key="3">
    <source>
        <dbReference type="Proteomes" id="UP001221898"/>
    </source>
</evidence>
<accession>A0AAD7WJC6</accession>
<sequence length="122" mass="13896">MDARAQTQSRWCRTESCLDQSPSANEHKRASVNNAALNRLQKRALPPASKERFQRNFRQSWNSHAREAQLNLASSSRKSSAVRYGSSANAKSSFGSFAWPVRRLRFGSAESRRQKMWQPAQV</sequence>
<dbReference type="Proteomes" id="UP001221898">
    <property type="component" value="Unassembled WGS sequence"/>
</dbReference>
<feature type="region of interest" description="Disordered" evidence="1">
    <location>
        <begin position="1"/>
        <end position="29"/>
    </location>
</feature>
<dbReference type="EMBL" id="JAINUG010000086">
    <property type="protein sequence ID" value="KAJ8398953.1"/>
    <property type="molecule type" value="Genomic_DNA"/>
</dbReference>
<keyword evidence="3" id="KW-1185">Reference proteome</keyword>
<organism evidence="2 3">
    <name type="scientific">Aldrovandia affinis</name>
    <dbReference type="NCBI Taxonomy" id="143900"/>
    <lineage>
        <taxon>Eukaryota</taxon>
        <taxon>Metazoa</taxon>
        <taxon>Chordata</taxon>
        <taxon>Craniata</taxon>
        <taxon>Vertebrata</taxon>
        <taxon>Euteleostomi</taxon>
        <taxon>Actinopterygii</taxon>
        <taxon>Neopterygii</taxon>
        <taxon>Teleostei</taxon>
        <taxon>Notacanthiformes</taxon>
        <taxon>Halosauridae</taxon>
        <taxon>Aldrovandia</taxon>
    </lineage>
</organism>